<evidence type="ECO:0000313" key="2">
    <source>
        <dbReference type="Proteomes" id="UP000324222"/>
    </source>
</evidence>
<accession>A0A5B7JL45</accession>
<gene>
    <name evidence="1" type="ORF">E2C01_090168</name>
</gene>
<name>A0A5B7JL45_PORTR</name>
<dbReference type="Proteomes" id="UP000324222">
    <property type="component" value="Unassembled WGS sequence"/>
</dbReference>
<dbReference type="AlphaFoldDB" id="A0A5B7JL45"/>
<reference evidence="1 2" key="1">
    <citation type="submission" date="2019-05" db="EMBL/GenBank/DDBJ databases">
        <title>Another draft genome of Portunus trituberculatus and its Hox gene families provides insights of decapod evolution.</title>
        <authorList>
            <person name="Jeong J.-H."/>
            <person name="Song I."/>
            <person name="Kim S."/>
            <person name="Choi T."/>
            <person name="Kim D."/>
            <person name="Ryu S."/>
            <person name="Kim W."/>
        </authorList>
    </citation>
    <scope>NUCLEOTIDE SEQUENCE [LARGE SCALE GENOMIC DNA]</scope>
    <source>
        <tissue evidence="1">Muscle</tissue>
    </source>
</reference>
<dbReference type="EMBL" id="VSRR010100506">
    <property type="protein sequence ID" value="MPC94976.1"/>
    <property type="molecule type" value="Genomic_DNA"/>
</dbReference>
<comment type="caution">
    <text evidence="1">The sequence shown here is derived from an EMBL/GenBank/DDBJ whole genome shotgun (WGS) entry which is preliminary data.</text>
</comment>
<keyword evidence="2" id="KW-1185">Reference proteome</keyword>
<organism evidence="1 2">
    <name type="scientific">Portunus trituberculatus</name>
    <name type="common">Swimming crab</name>
    <name type="synonym">Neptunus trituberculatus</name>
    <dbReference type="NCBI Taxonomy" id="210409"/>
    <lineage>
        <taxon>Eukaryota</taxon>
        <taxon>Metazoa</taxon>
        <taxon>Ecdysozoa</taxon>
        <taxon>Arthropoda</taxon>
        <taxon>Crustacea</taxon>
        <taxon>Multicrustacea</taxon>
        <taxon>Malacostraca</taxon>
        <taxon>Eumalacostraca</taxon>
        <taxon>Eucarida</taxon>
        <taxon>Decapoda</taxon>
        <taxon>Pleocyemata</taxon>
        <taxon>Brachyura</taxon>
        <taxon>Eubrachyura</taxon>
        <taxon>Portunoidea</taxon>
        <taxon>Portunidae</taxon>
        <taxon>Portuninae</taxon>
        <taxon>Portunus</taxon>
    </lineage>
</organism>
<sequence>MVCRRKVSRVSPPTPRLRFAQLNDVLDAGGLRWGGVGGWSGADGWCNIWQPVEVMAGCLLGGKEGEGREG</sequence>
<evidence type="ECO:0000313" key="1">
    <source>
        <dbReference type="EMBL" id="MPC94976.1"/>
    </source>
</evidence>
<proteinExistence type="predicted"/>
<protein>
    <submittedName>
        <fullName evidence="1">Uncharacterized protein</fullName>
    </submittedName>
</protein>